<comment type="subcellular location">
    <subcellularLocation>
        <location evidence="1">Endoplasmic reticulum membrane</location>
        <topology evidence="1">Single-pass membrane protein</topology>
    </subcellularLocation>
</comment>
<evidence type="ECO:0000259" key="14">
    <source>
        <dbReference type="Pfam" id="PF00535"/>
    </source>
</evidence>
<evidence type="ECO:0000256" key="1">
    <source>
        <dbReference type="ARBA" id="ARBA00004389"/>
    </source>
</evidence>
<keyword evidence="8" id="KW-0256">Endoplasmic reticulum</keyword>
<evidence type="ECO:0000256" key="10">
    <source>
        <dbReference type="ARBA" id="ARBA00022989"/>
    </source>
</evidence>
<protein>
    <recommendedName>
        <fullName evidence="4">dolichyl-phosphate beta-glucosyltransferase</fullName>
        <ecNumber evidence="4">2.4.1.117</ecNumber>
    </recommendedName>
</protein>
<organism evidence="15 16">
    <name type="scientific">Ceratocystis pirilliformis</name>
    <dbReference type="NCBI Taxonomy" id="259994"/>
    <lineage>
        <taxon>Eukaryota</taxon>
        <taxon>Fungi</taxon>
        <taxon>Dikarya</taxon>
        <taxon>Ascomycota</taxon>
        <taxon>Pezizomycotina</taxon>
        <taxon>Sordariomycetes</taxon>
        <taxon>Hypocreomycetidae</taxon>
        <taxon>Microascales</taxon>
        <taxon>Ceratocystidaceae</taxon>
        <taxon>Ceratocystis</taxon>
    </lineage>
</organism>
<sequence>MPASMPIQRSLLAVLISIISSLLAARLSGLSLAILICVSLATIGLTCAPLALRLLHPKPRLPYPSEKKFIYAPANSHKTLGNYSSPSTLPCWFDAWLADDRHLQSQNFHIGEFYVPESEPLEAAELQLSVVFPAYNEEERILPTLTEAVAYLDRVYGRHKVASSAPPNSTPMGYEIIIVDDGSKDTTVTTALKFAAENNLGDSLRIVRLAKNRGKGGAVIHGFRHVRGAHVLFADADGATKFSDLEKLVQAIEKVVDGANRGIAIGSRARLVKNPEILKRSALRNFLMRCFHFVLTILTPAATSRIKDTQCGFKLFTRAALPHIVPYMRTEGWIFDIEMLMLAESSPPAPITAPGGSVIGTTQGIRVAEVPVNWHEVSGSKVNVVKDSIKMGWGLAVLRLSWTLGVYSRRELRM</sequence>
<dbReference type="Gene3D" id="3.90.550.10">
    <property type="entry name" value="Spore Coat Polysaccharide Biosynthesis Protein SpsA, Chain A"/>
    <property type="match status" value="1"/>
</dbReference>
<gene>
    <name evidence="15" type="primary">ALG5</name>
    <name evidence="15" type="ORF">Cpir12675_004313</name>
</gene>
<comment type="caution">
    <text evidence="15">The sequence shown here is derived from an EMBL/GenBank/DDBJ whole genome shotgun (WGS) entry which is preliminary data.</text>
</comment>
<evidence type="ECO:0000256" key="2">
    <source>
        <dbReference type="ARBA" id="ARBA00004922"/>
    </source>
</evidence>
<keyword evidence="10 13" id="KW-1133">Transmembrane helix</keyword>
<keyword evidence="6 15" id="KW-0808">Transferase</keyword>
<accession>A0ABR3YX29</accession>
<evidence type="ECO:0000313" key="16">
    <source>
        <dbReference type="Proteomes" id="UP001583280"/>
    </source>
</evidence>
<dbReference type="Pfam" id="PF00535">
    <property type="entry name" value="Glycos_transf_2"/>
    <property type="match status" value="1"/>
</dbReference>
<dbReference type="CDD" id="cd04188">
    <property type="entry name" value="DPG_synthase"/>
    <property type="match status" value="1"/>
</dbReference>
<evidence type="ECO:0000256" key="13">
    <source>
        <dbReference type="SAM" id="Phobius"/>
    </source>
</evidence>
<dbReference type="Proteomes" id="UP001583280">
    <property type="component" value="Unassembled WGS sequence"/>
</dbReference>
<dbReference type="InterPro" id="IPR001173">
    <property type="entry name" value="Glyco_trans_2-like"/>
</dbReference>
<keyword evidence="16" id="KW-1185">Reference proteome</keyword>
<evidence type="ECO:0000256" key="5">
    <source>
        <dbReference type="ARBA" id="ARBA00022676"/>
    </source>
</evidence>
<dbReference type="InterPro" id="IPR035518">
    <property type="entry name" value="DPG_synthase"/>
</dbReference>
<evidence type="ECO:0000256" key="9">
    <source>
        <dbReference type="ARBA" id="ARBA00022968"/>
    </source>
</evidence>
<feature type="domain" description="Glycosyltransferase 2-like" evidence="14">
    <location>
        <begin position="129"/>
        <end position="257"/>
    </location>
</feature>
<feature type="transmembrane region" description="Helical" evidence="13">
    <location>
        <begin position="34"/>
        <end position="55"/>
    </location>
</feature>
<dbReference type="PANTHER" id="PTHR10859">
    <property type="entry name" value="GLYCOSYL TRANSFERASE"/>
    <property type="match status" value="1"/>
</dbReference>
<evidence type="ECO:0000313" key="15">
    <source>
        <dbReference type="EMBL" id="KAL1892945.1"/>
    </source>
</evidence>
<keyword evidence="9" id="KW-0735">Signal-anchor</keyword>
<dbReference type="GO" id="GO:0004581">
    <property type="term" value="F:dolichyl-phosphate beta-glucosyltransferase activity"/>
    <property type="evidence" value="ECO:0007669"/>
    <property type="project" value="UniProtKB-EC"/>
</dbReference>
<dbReference type="InterPro" id="IPR029044">
    <property type="entry name" value="Nucleotide-diphossugar_trans"/>
</dbReference>
<evidence type="ECO:0000256" key="6">
    <source>
        <dbReference type="ARBA" id="ARBA00022679"/>
    </source>
</evidence>
<keyword evidence="5 15" id="KW-0328">Glycosyltransferase</keyword>
<evidence type="ECO:0000256" key="7">
    <source>
        <dbReference type="ARBA" id="ARBA00022692"/>
    </source>
</evidence>
<name>A0ABR3YX29_9PEZI</name>
<proteinExistence type="inferred from homology"/>
<comment type="pathway">
    <text evidence="2">Protein modification; protein glycosylation.</text>
</comment>
<dbReference type="PANTHER" id="PTHR10859:SF91">
    <property type="entry name" value="DOLICHYL-PHOSPHATE BETA-GLUCOSYLTRANSFERASE"/>
    <property type="match status" value="1"/>
</dbReference>
<comment type="catalytic activity">
    <reaction evidence="12">
        <text>a di-trans,poly-cis-dolichyl phosphate + UDP-alpha-D-glucose = a di-trans,poly-cis-dolichyl beta-D-glucosyl phosphate + UDP</text>
        <dbReference type="Rhea" id="RHEA:15401"/>
        <dbReference type="Rhea" id="RHEA-COMP:19498"/>
        <dbReference type="Rhea" id="RHEA-COMP:19502"/>
        <dbReference type="ChEBI" id="CHEBI:57525"/>
        <dbReference type="ChEBI" id="CHEBI:57683"/>
        <dbReference type="ChEBI" id="CHEBI:58223"/>
        <dbReference type="ChEBI" id="CHEBI:58885"/>
        <dbReference type="EC" id="2.4.1.117"/>
    </reaction>
    <physiologicalReaction direction="left-to-right" evidence="12">
        <dbReference type="Rhea" id="RHEA:15402"/>
    </physiologicalReaction>
</comment>
<reference evidence="15 16" key="1">
    <citation type="journal article" date="2024" name="IMA Fungus">
        <title>IMA Genome - F19 : A genome assembly and annotation guide to empower mycologists, including annotated draft genome sequences of Ceratocystis pirilliformis, Diaporthe australafricana, Fusarium ophioides, Paecilomyces lecythidis, and Sporothrix stenoceras.</title>
        <authorList>
            <person name="Aylward J."/>
            <person name="Wilson A.M."/>
            <person name="Visagie C.M."/>
            <person name="Spraker J."/>
            <person name="Barnes I."/>
            <person name="Buitendag C."/>
            <person name="Ceriani C."/>
            <person name="Del Mar Angel L."/>
            <person name="du Plessis D."/>
            <person name="Fuchs T."/>
            <person name="Gasser K."/>
            <person name="Kramer D."/>
            <person name="Li W."/>
            <person name="Munsamy K."/>
            <person name="Piso A."/>
            <person name="Price J.L."/>
            <person name="Sonnekus B."/>
            <person name="Thomas C."/>
            <person name="van der Nest A."/>
            <person name="van Dijk A."/>
            <person name="van Heerden A."/>
            <person name="van Vuuren N."/>
            <person name="Yilmaz N."/>
            <person name="Duong T.A."/>
            <person name="van der Merwe N.A."/>
            <person name="Wingfield M.J."/>
            <person name="Wingfield B.D."/>
        </authorList>
    </citation>
    <scope>NUCLEOTIDE SEQUENCE [LARGE SCALE GENOMIC DNA]</scope>
    <source>
        <strain evidence="15 16">CMW 12675</strain>
    </source>
</reference>
<comment type="similarity">
    <text evidence="3">Belongs to the glycosyltransferase 2 family.</text>
</comment>
<dbReference type="SUPFAM" id="SSF53448">
    <property type="entry name" value="Nucleotide-diphospho-sugar transferases"/>
    <property type="match status" value="1"/>
</dbReference>
<keyword evidence="11 13" id="KW-0472">Membrane</keyword>
<evidence type="ECO:0000256" key="3">
    <source>
        <dbReference type="ARBA" id="ARBA00006739"/>
    </source>
</evidence>
<evidence type="ECO:0000256" key="11">
    <source>
        <dbReference type="ARBA" id="ARBA00023136"/>
    </source>
</evidence>
<evidence type="ECO:0000256" key="12">
    <source>
        <dbReference type="ARBA" id="ARBA00045097"/>
    </source>
</evidence>
<evidence type="ECO:0000256" key="8">
    <source>
        <dbReference type="ARBA" id="ARBA00022824"/>
    </source>
</evidence>
<evidence type="ECO:0000256" key="4">
    <source>
        <dbReference type="ARBA" id="ARBA00012583"/>
    </source>
</evidence>
<keyword evidence="7 13" id="KW-0812">Transmembrane</keyword>
<dbReference type="EMBL" id="JAWDJO010000119">
    <property type="protein sequence ID" value="KAL1892945.1"/>
    <property type="molecule type" value="Genomic_DNA"/>
</dbReference>
<dbReference type="EC" id="2.4.1.117" evidence="4"/>